<dbReference type="Proteomes" id="UP000321104">
    <property type="component" value="Unassembled WGS sequence"/>
</dbReference>
<reference evidence="2 4" key="2">
    <citation type="submission" date="2019-07" db="EMBL/GenBank/DDBJ databases">
        <title>Whole genome shotgun sequence of Acetobacter indonesiensis NBRC 16471.</title>
        <authorList>
            <person name="Hosoyama A."/>
            <person name="Uohara A."/>
            <person name="Ohji S."/>
            <person name="Ichikawa N."/>
        </authorList>
    </citation>
    <scope>NUCLEOTIDE SEQUENCE [LARGE SCALE GENOMIC DNA]</scope>
    <source>
        <strain evidence="2 4">NBRC 16471</strain>
    </source>
</reference>
<accession>A0A6N3T3V6</accession>
<keyword evidence="3" id="KW-1185">Reference proteome</keyword>
<evidence type="ECO:0000313" key="2">
    <source>
        <dbReference type="EMBL" id="GEN03553.1"/>
    </source>
</evidence>
<evidence type="ECO:0000313" key="1">
    <source>
        <dbReference type="EMBL" id="GAN63435.1"/>
    </source>
</evidence>
<dbReference type="EMBL" id="BJXQ01000007">
    <property type="protein sequence ID" value="GEN03553.1"/>
    <property type="molecule type" value="Genomic_DNA"/>
</dbReference>
<dbReference type="EMBL" id="BAMW01000026">
    <property type="protein sequence ID" value="GAN63435.1"/>
    <property type="molecule type" value="Genomic_DNA"/>
</dbReference>
<gene>
    <name evidence="1" type="ORF">Abin_026_081</name>
    <name evidence="2" type="ORF">AIN02nite_15780</name>
</gene>
<sequence length="93" mass="9631">MKQALITGGKISGIAAAVPLFLSQVPAPWDTVVCAVIIVCGAVTAAIPAPEEQSAWFPAYKVVSMIGLNFGWAANHLTILHGGAAQSDESQKK</sequence>
<evidence type="ECO:0000313" key="4">
    <source>
        <dbReference type="Proteomes" id="UP000321104"/>
    </source>
</evidence>
<evidence type="ECO:0000313" key="3">
    <source>
        <dbReference type="Proteomes" id="UP000032673"/>
    </source>
</evidence>
<comment type="caution">
    <text evidence="2">The sequence shown here is derived from an EMBL/GenBank/DDBJ whole genome shotgun (WGS) entry which is preliminary data.</text>
</comment>
<organism evidence="2 4">
    <name type="scientific">Acetobacter indonesiensis</name>
    <dbReference type="NCBI Taxonomy" id="104101"/>
    <lineage>
        <taxon>Bacteria</taxon>
        <taxon>Pseudomonadati</taxon>
        <taxon>Pseudomonadota</taxon>
        <taxon>Alphaproteobacteria</taxon>
        <taxon>Acetobacterales</taxon>
        <taxon>Acetobacteraceae</taxon>
        <taxon>Acetobacter</taxon>
    </lineage>
</organism>
<protein>
    <submittedName>
        <fullName evidence="2">Uncharacterized protein</fullName>
    </submittedName>
</protein>
<dbReference type="AlphaFoldDB" id="A0A6N3T3V6"/>
<dbReference type="Proteomes" id="UP000032673">
    <property type="component" value="Unassembled WGS sequence"/>
</dbReference>
<name>A0A6N3T3V6_9PROT</name>
<dbReference type="RefSeq" id="WP_052948197.1">
    <property type="nucleotide sequence ID" value="NZ_BAMW01000026.1"/>
</dbReference>
<reference evidence="1 3" key="1">
    <citation type="submission" date="2012-11" db="EMBL/GenBank/DDBJ databases">
        <title>Whole genome sequence of Acetobacter indonesiensis 5H-1.</title>
        <authorList>
            <person name="Azuma Y."/>
            <person name="Higashiura N."/>
            <person name="Hirakawa H."/>
            <person name="Matsushita K."/>
        </authorList>
    </citation>
    <scope>NUCLEOTIDE SEQUENCE [LARGE SCALE GENOMIC DNA]</scope>
    <source>
        <strain evidence="1 3">5H-1</strain>
    </source>
</reference>
<proteinExistence type="predicted"/>